<dbReference type="Pfam" id="PF25151">
    <property type="entry name" value="TPR_Trm732_C"/>
    <property type="match status" value="1"/>
</dbReference>
<dbReference type="KEGG" id="ccal:108632148"/>
<dbReference type="InterPro" id="IPR019442">
    <property type="entry name" value="THADA/TRM732_DUF2428"/>
</dbReference>
<reference evidence="6" key="1">
    <citation type="submission" date="2025-08" db="UniProtKB">
        <authorList>
            <consortium name="RefSeq"/>
        </authorList>
    </citation>
    <scope>IDENTIFICATION</scope>
    <source>
        <tissue evidence="6">Whole body</tissue>
    </source>
</reference>
<comment type="similarity">
    <text evidence="1">Belongs to the THADA family.</text>
</comment>
<dbReference type="Pfam" id="PF10350">
    <property type="entry name" value="DUF2428"/>
    <property type="match status" value="1"/>
</dbReference>
<dbReference type="InterPro" id="IPR056842">
    <property type="entry name" value="THADA-like_TPR_C"/>
</dbReference>
<dbReference type="GeneID" id="108632148"/>
<dbReference type="InterPro" id="IPR016024">
    <property type="entry name" value="ARM-type_fold"/>
</dbReference>
<evidence type="ECO:0000313" key="5">
    <source>
        <dbReference type="Proteomes" id="UP000694925"/>
    </source>
</evidence>
<dbReference type="PANTHER" id="PTHR14387:SF0">
    <property type="entry name" value="DUF2428 DOMAIN-CONTAINING PROTEIN"/>
    <property type="match status" value="1"/>
</dbReference>
<dbReference type="Proteomes" id="UP000694925">
    <property type="component" value="Unplaced"/>
</dbReference>
<sequence length="1538" mass="178393">MCTKNMELNHVIKELQTCTDDTVIFRKLINFASSRKESWNGEHLKQWEPVLAHIMKTFIPSMEITREKTLLASHTFFALLSIDPTLVVLKETFTNLLSFEANELHAFGEKYDIVESDLFKLTCAYGYLQVNRNNMYSNDVCLLIFDIISEHCIGYTKHSYFAYKILYMWLQRTADTNFWYACSEQERKLEAIIFSNWCNAINEISKQNSTLVFNTYLKIMEKKYSGYLEYLFKHCVETISWGNELKYDILAEICDVWNKTEIVKSRDFLLSLSMSLTKYCLRSSGTKVYLAIAKKLSETEWKEAFGHIICYLFHHWESSENENHVALQLLCKLWLEPVLKKYKNLLLYLWDFVADIQGHFLRSHLERMACEMRVNLPRQATIESYVNHKNEIVRLNGFAINCYQAADTYNENEDRFALIRSFLLYNANSTTIFMRDGTVKYFRIFYTTVLKMCASKREYIDDVYYITRWLHEFLLDCFEIGSCYQRKIFGLNLYKAILSFINEPVTSRSNNAEIVCCALLLDKHLIATGNWKFTDKRSLFILLRLVLDSALDVRQSAAFIILNYFDEDLLSDIEMQVLFRTAMRYCNSSKFYETESGAALMSILINWLPLHSFKDCTNYSNYSCFLLHEATCQLTEMKRGILKAIVQGKPFFGVMTALLNISFRNGPESSNPSTEFIEKMLQLLDDAVDFFLSTLSSKSESQEHSSSFAEMGLAIDQAIKNSELDNIDVDDLSLTPAHQVLVSCIWTSLKICCEMACEIGTSMSSDATVERTANIIVTVLLRCRHKGVVEAAGAAIGYLTRSLCKEPKYSDLPKRYLSRILENDSMHSLNITRRGAGLSIMFHRIVVSDNRRDRPLLHFAVQKLLDSLNHFSDDHARCIESQHDSPWARRLHFLRALVADKEIHAQLTPYMEDISLICFKYLESEMWSIRNASLQLFGSIVPRLVGQSSGEEVDFGNGYSINHFITHYPVLADYIMRELHRFSLTFMSFSTALYLHSRIVHVLVLLSKFSNSSSELIDYSSREYVLRARCLLRIVLGNPVWYVRYLAAKSYAALTDFLQIKSEIAGLRYDISSCRSTNLIHGYLLAIRFLKEKLSAETDCLNLYSDTASNNLIKSTELLRLREIFKVWKGTPNGGGNSKICYILETLFLQLRESISDEMSHEDIFIFNGTCLLSSQRIKPGFFQFIDISTKLYADYINRTNNIDVDTIRKILESPCIDQSVSFLNNVSHCLPILKIVLQRLFSYKYNHGLFLSAMTNYILQTLKQLSLHVSDLNIEIEILPSTKLENTQNVNLWSLKCVLTIMFSKNEATISETLSRVLDLSVHEEEHLRRIAVECMQFSVGRFRDLRSEDKSIVLHCCLILLKDEISDIREAIADSLRVHVLEAITPNYSSTEHDERIYENLLSAMMLEEFNFPTNKDRNLYFVKLFTHSVKNVDGSLLIENPFYHEDNPFYREESKFLTLCFYYAKQKKRSHTDKCSKRANAVGHERNTDDLSRIGARYQFQREFYFDDTNLEVILNTKYVDYLRNKQTIVIQEYS</sequence>
<dbReference type="GO" id="GO:0005829">
    <property type="term" value="C:cytosol"/>
    <property type="evidence" value="ECO:0007669"/>
    <property type="project" value="TreeGrafter"/>
</dbReference>
<evidence type="ECO:0000256" key="1">
    <source>
        <dbReference type="ARBA" id="ARBA00010409"/>
    </source>
</evidence>
<dbReference type="SUPFAM" id="SSF48371">
    <property type="entry name" value="ARM repeat"/>
    <property type="match status" value="1"/>
</dbReference>
<feature type="domain" description="DUF2428" evidence="3">
    <location>
        <begin position="676"/>
        <end position="928"/>
    </location>
</feature>
<dbReference type="InterPro" id="IPR051954">
    <property type="entry name" value="tRNA_methyltransferase_THADA"/>
</dbReference>
<dbReference type="RefSeq" id="XP_017892011.1">
    <property type="nucleotide sequence ID" value="XM_018036522.2"/>
</dbReference>
<feature type="domain" description="tRNA (32-2'-O)-methyltransferase regulator THADA-like C-terminal TPR repeats region" evidence="4">
    <location>
        <begin position="930"/>
        <end position="1090"/>
    </location>
</feature>
<keyword evidence="2" id="KW-0819">tRNA processing</keyword>
<protein>
    <submittedName>
        <fullName evidence="6">Uncharacterized protein LOC108632148</fullName>
    </submittedName>
</protein>
<name>A0AAJ7NF24_9HYME</name>
<evidence type="ECO:0000259" key="3">
    <source>
        <dbReference type="Pfam" id="PF10350"/>
    </source>
</evidence>
<dbReference type="Gene3D" id="1.25.10.10">
    <property type="entry name" value="Leucine-rich Repeat Variant"/>
    <property type="match status" value="1"/>
</dbReference>
<dbReference type="GO" id="GO:0030488">
    <property type="term" value="P:tRNA methylation"/>
    <property type="evidence" value="ECO:0007669"/>
    <property type="project" value="TreeGrafter"/>
</dbReference>
<organism evidence="5 6">
    <name type="scientific">Ceratina calcarata</name>
    <dbReference type="NCBI Taxonomy" id="156304"/>
    <lineage>
        <taxon>Eukaryota</taxon>
        <taxon>Metazoa</taxon>
        <taxon>Ecdysozoa</taxon>
        <taxon>Arthropoda</taxon>
        <taxon>Hexapoda</taxon>
        <taxon>Insecta</taxon>
        <taxon>Pterygota</taxon>
        <taxon>Neoptera</taxon>
        <taxon>Endopterygota</taxon>
        <taxon>Hymenoptera</taxon>
        <taxon>Apocrita</taxon>
        <taxon>Aculeata</taxon>
        <taxon>Apoidea</taxon>
        <taxon>Anthophila</taxon>
        <taxon>Apidae</taxon>
        <taxon>Ceratina</taxon>
        <taxon>Zadontomerus</taxon>
    </lineage>
</organism>
<accession>A0AAJ7NF24</accession>
<evidence type="ECO:0000259" key="4">
    <source>
        <dbReference type="Pfam" id="PF25151"/>
    </source>
</evidence>
<proteinExistence type="inferred from homology"/>
<gene>
    <name evidence="6" type="primary">LOC108632148</name>
</gene>
<evidence type="ECO:0000256" key="2">
    <source>
        <dbReference type="ARBA" id="ARBA00022694"/>
    </source>
</evidence>
<dbReference type="PANTHER" id="PTHR14387">
    <property type="entry name" value="THADA/DEATH RECEPTOR INTERACTING PROTEIN"/>
    <property type="match status" value="1"/>
</dbReference>
<evidence type="ECO:0000313" key="6">
    <source>
        <dbReference type="RefSeq" id="XP_017892011.1"/>
    </source>
</evidence>
<dbReference type="InterPro" id="IPR011989">
    <property type="entry name" value="ARM-like"/>
</dbReference>
<keyword evidence="5" id="KW-1185">Reference proteome</keyword>